<dbReference type="EMBL" id="CP111021">
    <property type="protein sequence ID" value="WAR17382.1"/>
    <property type="molecule type" value="Genomic_DNA"/>
</dbReference>
<evidence type="ECO:0000256" key="3">
    <source>
        <dbReference type="ARBA" id="ARBA00022801"/>
    </source>
</evidence>
<evidence type="ECO:0000256" key="2">
    <source>
        <dbReference type="ARBA" id="ARBA00022723"/>
    </source>
</evidence>
<dbReference type="Gene3D" id="3.20.20.140">
    <property type="entry name" value="Metal-dependent hydrolases"/>
    <property type="match status" value="1"/>
</dbReference>
<dbReference type="PROSITE" id="PS51347">
    <property type="entry name" value="PHOSPHOTRIESTERASE_2"/>
    <property type="match status" value="1"/>
</dbReference>
<dbReference type="PANTHER" id="PTHR10819">
    <property type="entry name" value="PHOSPHOTRIESTERASE-RELATED"/>
    <property type="match status" value="1"/>
</dbReference>
<protein>
    <submittedName>
        <fullName evidence="5">PTER-like protein</fullName>
    </submittedName>
</protein>
<keyword evidence="2" id="KW-0479">Metal-binding</keyword>
<accession>A0ABY7F8N8</accession>
<proteinExistence type="inferred from homology"/>
<dbReference type="Pfam" id="PF02126">
    <property type="entry name" value="PTE"/>
    <property type="match status" value="1"/>
</dbReference>
<dbReference type="PANTHER" id="PTHR10819:SF3">
    <property type="entry name" value="PHOSPHOTRIESTERASE-RELATED PROTEIN"/>
    <property type="match status" value="1"/>
</dbReference>
<reference evidence="5" key="1">
    <citation type="submission" date="2022-11" db="EMBL/GenBank/DDBJ databases">
        <title>Centuries of genome instability and evolution in soft-shell clam transmissible cancer (bioRxiv).</title>
        <authorList>
            <person name="Hart S.F.M."/>
            <person name="Yonemitsu M.A."/>
            <person name="Giersch R.M."/>
            <person name="Beal B.F."/>
            <person name="Arriagada G."/>
            <person name="Davis B.W."/>
            <person name="Ostrander E.A."/>
            <person name="Goff S.P."/>
            <person name="Metzger M.J."/>
        </authorList>
    </citation>
    <scope>NUCLEOTIDE SEQUENCE</scope>
    <source>
        <strain evidence="5">MELC-2E11</strain>
        <tissue evidence="5">Siphon/mantle</tissue>
    </source>
</reference>
<dbReference type="SUPFAM" id="SSF51556">
    <property type="entry name" value="Metallo-dependent hydrolases"/>
    <property type="match status" value="1"/>
</dbReference>
<dbReference type="Proteomes" id="UP001164746">
    <property type="component" value="Chromosome 10"/>
</dbReference>
<name>A0ABY7F8N8_MYAAR</name>
<evidence type="ECO:0000256" key="4">
    <source>
        <dbReference type="PROSITE-ProRule" id="PRU00679"/>
    </source>
</evidence>
<comment type="caution">
    <text evidence="4">Lacks conserved residue(s) required for the propagation of feature annotation.</text>
</comment>
<evidence type="ECO:0000256" key="1">
    <source>
        <dbReference type="ARBA" id="ARBA00001968"/>
    </source>
</evidence>
<evidence type="ECO:0000313" key="5">
    <source>
        <dbReference type="EMBL" id="WAR17382.1"/>
    </source>
</evidence>
<gene>
    <name evidence="5" type="ORF">MAR_031976</name>
</gene>
<organism evidence="5 6">
    <name type="scientific">Mya arenaria</name>
    <name type="common">Soft-shell clam</name>
    <dbReference type="NCBI Taxonomy" id="6604"/>
    <lineage>
        <taxon>Eukaryota</taxon>
        <taxon>Metazoa</taxon>
        <taxon>Spiralia</taxon>
        <taxon>Lophotrochozoa</taxon>
        <taxon>Mollusca</taxon>
        <taxon>Bivalvia</taxon>
        <taxon>Autobranchia</taxon>
        <taxon>Heteroconchia</taxon>
        <taxon>Euheterodonta</taxon>
        <taxon>Imparidentia</taxon>
        <taxon>Neoheterodontei</taxon>
        <taxon>Myida</taxon>
        <taxon>Myoidea</taxon>
        <taxon>Myidae</taxon>
        <taxon>Mya</taxon>
    </lineage>
</organism>
<comment type="similarity">
    <text evidence="4">Belongs to the metallo-dependent hydrolases superfamily. Phosphotriesterase family.</text>
</comment>
<dbReference type="InterPro" id="IPR032466">
    <property type="entry name" value="Metal_Hydrolase"/>
</dbReference>
<comment type="cofactor">
    <cofactor evidence="1">
        <name>a divalent metal cation</name>
        <dbReference type="ChEBI" id="CHEBI:60240"/>
    </cofactor>
</comment>
<keyword evidence="6" id="KW-1185">Reference proteome</keyword>
<keyword evidence="3" id="KW-0378">Hydrolase</keyword>
<sequence length="366" mass="40547">MCDAKGKIQTVLGCIAPGDAGVVLAHEHLSACTEALMVKEAPVQFPELCRKPVTADMRWWLLQHPYSNFDNTHLYEEMDAVVEEMKFFKANGGGTVVDNTTLGIQRDVNAQVRIAKESGVHVVAGAGYYVDSSRPDTTSMTVEEMADVMTKEITVGCSGSDIKAGVIGELGCSWPLAESERRCLIAAAHVENATGCPVIMHPGRNCRAPFEMVRVYQEAGGRPERLVMSHMDRTIIETSELLEFAAMGCYIEYDLFGLETSFYQLLPEIDMPGDGERIHRIKTLVEAGFEDRITVAHDIHTKHRLMKYGGHGFSHLLLSVVPRMLTRGISQNVVYKLLKHNPQSGSHLPRLNCTLICFLVVGREWA</sequence>
<dbReference type="InterPro" id="IPR001559">
    <property type="entry name" value="Phosphotriesterase"/>
</dbReference>
<dbReference type="CDD" id="cd00530">
    <property type="entry name" value="PTE"/>
    <property type="match status" value="1"/>
</dbReference>
<evidence type="ECO:0000313" key="6">
    <source>
        <dbReference type="Proteomes" id="UP001164746"/>
    </source>
</evidence>